<dbReference type="Pfam" id="PF21070">
    <property type="entry name" value="IcmF_helical"/>
    <property type="match status" value="1"/>
</dbReference>
<evidence type="ECO:0000313" key="8">
    <source>
        <dbReference type="Proteomes" id="UP000537592"/>
    </source>
</evidence>
<dbReference type="PANTHER" id="PTHR36153">
    <property type="entry name" value="INNER MEMBRANE PROTEIN-RELATED"/>
    <property type="match status" value="1"/>
</dbReference>
<dbReference type="Pfam" id="PF14331">
    <property type="entry name" value="IcmF-related_N"/>
    <property type="match status" value="1"/>
</dbReference>
<dbReference type="EMBL" id="JACICC010000001">
    <property type="protein sequence ID" value="MBB3808163.1"/>
    <property type="molecule type" value="Genomic_DNA"/>
</dbReference>
<keyword evidence="2" id="KW-1133">Transmembrane helix</keyword>
<dbReference type="Pfam" id="PF06744">
    <property type="entry name" value="IcmF_C"/>
    <property type="match status" value="1"/>
</dbReference>
<name>A0A7W5Z175_9HYPH</name>
<organism evidence="7 8">
    <name type="scientific">Pseudochelatococcus contaminans</name>
    <dbReference type="NCBI Taxonomy" id="1538103"/>
    <lineage>
        <taxon>Bacteria</taxon>
        <taxon>Pseudomonadati</taxon>
        <taxon>Pseudomonadota</taxon>
        <taxon>Alphaproteobacteria</taxon>
        <taxon>Hyphomicrobiales</taxon>
        <taxon>Chelatococcaceae</taxon>
        <taxon>Pseudochelatococcus</taxon>
    </lineage>
</organism>
<dbReference type="SUPFAM" id="SSF52540">
    <property type="entry name" value="P-loop containing nucleoside triphosphate hydrolases"/>
    <property type="match status" value="1"/>
</dbReference>
<feature type="transmembrane region" description="Helical" evidence="2">
    <location>
        <begin position="30"/>
        <end position="52"/>
    </location>
</feature>
<dbReference type="InterPro" id="IPR048677">
    <property type="entry name" value="TssM1_hel"/>
</dbReference>
<evidence type="ECO:0000256" key="1">
    <source>
        <dbReference type="SAM" id="MobiDB-lite"/>
    </source>
</evidence>
<feature type="region of interest" description="Disordered" evidence="1">
    <location>
        <begin position="795"/>
        <end position="818"/>
    </location>
</feature>
<feature type="domain" description="IcmF-related" evidence="4">
    <location>
        <begin position="476"/>
        <end position="780"/>
    </location>
</feature>
<dbReference type="Gene3D" id="3.40.50.300">
    <property type="entry name" value="P-loop containing nucleotide triphosphate hydrolases"/>
    <property type="match status" value="1"/>
</dbReference>
<comment type="caution">
    <text evidence="7">The sequence shown here is derived from an EMBL/GenBank/DDBJ whole genome shotgun (WGS) entry which is preliminary data.</text>
</comment>
<feature type="domain" description="Type VI secretion system component TssM1 N-terminal" evidence="5">
    <location>
        <begin position="166"/>
        <end position="417"/>
    </location>
</feature>
<feature type="transmembrane region" description="Helical" evidence="2">
    <location>
        <begin position="411"/>
        <end position="434"/>
    </location>
</feature>
<dbReference type="RefSeq" id="WP_183750196.1">
    <property type="nucleotide sequence ID" value="NZ_JACICC010000001.1"/>
</dbReference>
<dbReference type="InterPro" id="IPR009612">
    <property type="entry name" value="IcmF-rel"/>
</dbReference>
<dbReference type="NCBIfam" id="TIGR03348">
    <property type="entry name" value="VI_IcmF"/>
    <property type="match status" value="1"/>
</dbReference>
<evidence type="ECO:0000259" key="6">
    <source>
        <dbReference type="Pfam" id="PF21070"/>
    </source>
</evidence>
<protein>
    <submittedName>
        <fullName evidence="7">Type VI secretion system protein ImpL</fullName>
    </submittedName>
</protein>
<evidence type="ECO:0000259" key="4">
    <source>
        <dbReference type="Pfam" id="PF06761"/>
    </source>
</evidence>
<evidence type="ECO:0000313" key="7">
    <source>
        <dbReference type="EMBL" id="MBB3808163.1"/>
    </source>
</evidence>
<gene>
    <name evidence="7" type="ORF">FHS81_000217</name>
</gene>
<sequence>MAAVTITLTLATWFLAPLLTIGGHSVLADPLVRLCVTLIVFLIVVVVLILWFRPGAAPKSEETASEAENDARARIESLDRGLKRAMEILRTMDRSRSRTYRYTLPWYLVVGPERSGKSSLIRMSGLRFPLGDKRGGQVSAGVGYVLSFADKAVIVDTPGLVESHLERRVWRSFLGLIRRYRPRQPLNGLILTIDALELRRSAEFQSLPMHTELRRYLVDIQSRLHVRLPVYVVLTKADEIPGFPEFFANALPAERDGVFGVTLPLLDEKGLTAEGEDAAKVFSREYDAFLQWQLPRVLDRAGSPGEVSPRFKSFMFLPHMGALKSRLQEFIEDVFQPNEFEHPLLLRGVYFTSADGGVIDGEEAEGGMSTPMEPSGNTRNRGMFIRDMLEKVVFAEAGLVSRDKHSRRAEWWARWGIAGLVTAAVAVLVILGALNIVRVHYIVDDVRQDAARIKAEFGGAIIRISEPEQSDMAVVLPALQALAALPTGWDERNKPEPFQLFGSKSMYHQLSRATRGAYATSLRRIFLPILDADLEKQIQDNMNVPRELYGALMSYLMLGNVAPIDRDVIVARMSNYWRNMYPGPMYASRREALVQQLDNLINVGFPAMELDQGLVSRARDVLEAFPPAQRGMELLRALPEIRDLPPWRLTDIAGPLVPHAFVRRSGRSLSEGIPGMYRADAFSTTVLPAISKLADRVAAEEWVRFANPGVDWEMEKDAADMAQQMIALYVNDYTTAWENMLNDVTIAPFTSFQKELSILQSLLGPPSPLAAYLQSAARETAVYPPSATDAQAALADAHGAAAAPNPAPQRDPSFPGNAITDHFEPLRQLVSGSPSALDQLVSSLSQLRALIGPLAAVGDAGASQVVNVTGNPAFAQILNQLQLETTGAPQALAESVADLARNTSGVANAGVNVDINAAWKAQVLPFCQAAINERYPFSVSSNEVTIADFSKMFGPDGLMQQFFDKQLKPFVDTGSNPWKLHGNSVARPDLARGALLYFQQAAAIQKAFFGSGMSPQIAFTVTPVDLDPGAMSVTLTIDDQSLTYQYGPTQTVPMQWPGAKGGVRVAFGATQPGRPSSVSMDGPWALFRFLDSRTLKPVGGSRYELGVNIDARSASFSIEAASVYNPFQDNVLAGFRCAPFLVGQ</sequence>
<dbReference type="PANTHER" id="PTHR36153:SF1">
    <property type="entry name" value="TYPE VI SECRETION SYSTEM COMPONENT TSSM1"/>
    <property type="match status" value="1"/>
</dbReference>
<dbReference type="Proteomes" id="UP000537592">
    <property type="component" value="Unassembled WGS sequence"/>
</dbReference>
<feature type="compositionally biased region" description="Low complexity" evidence="1">
    <location>
        <begin position="795"/>
        <end position="812"/>
    </location>
</feature>
<evidence type="ECO:0000259" key="3">
    <source>
        <dbReference type="Pfam" id="PF06744"/>
    </source>
</evidence>
<proteinExistence type="predicted"/>
<accession>A0A7W5Z175</accession>
<dbReference type="InterPro" id="IPR025743">
    <property type="entry name" value="TssM1_N"/>
</dbReference>
<feature type="domain" description="Type VI secretion system IcmF C-terminal" evidence="3">
    <location>
        <begin position="1019"/>
        <end position="1122"/>
    </location>
</feature>
<dbReference type="InterPro" id="IPR053156">
    <property type="entry name" value="T6SS_TssM-like"/>
</dbReference>
<keyword evidence="8" id="KW-1185">Reference proteome</keyword>
<dbReference type="Pfam" id="PF06761">
    <property type="entry name" value="IcmF-related"/>
    <property type="match status" value="1"/>
</dbReference>
<evidence type="ECO:0000259" key="5">
    <source>
        <dbReference type="Pfam" id="PF14331"/>
    </source>
</evidence>
<dbReference type="InterPro" id="IPR027417">
    <property type="entry name" value="P-loop_NTPase"/>
</dbReference>
<dbReference type="CDD" id="cd00882">
    <property type="entry name" value="Ras_like_GTPase"/>
    <property type="match status" value="1"/>
</dbReference>
<dbReference type="AlphaFoldDB" id="A0A7W5Z175"/>
<feature type="domain" description="Type VI secretion system component TssM1 helical" evidence="6">
    <location>
        <begin position="915"/>
        <end position="983"/>
    </location>
</feature>
<keyword evidence="2" id="KW-0472">Membrane</keyword>
<reference evidence="7 8" key="1">
    <citation type="submission" date="2020-08" db="EMBL/GenBank/DDBJ databases">
        <title>Genomic Encyclopedia of Type Strains, Phase IV (KMG-IV): sequencing the most valuable type-strain genomes for metagenomic binning, comparative biology and taxonomic classification.</title>
        <authorList>
            <person name="Goeker M."/>
        </authorList>
    </citation>
    <scope>NUCLEOTIDE SEQUENCE [LARGE SCALE GENOMIC DNA]</scope>
    <source>
        <strain evidence="7 8">DSM 28760</strain>
    </source>
</reference>
<evidence type="ECO:0000256" key="2">
    <source>
        <dbReference type="SAM" id="Phobius"/>
    </source>
</evidence>
<dbReference type="InterPro" id="IPR017731">
    <property type="entry name" value="TssM1-like"/>
</dbReference>
<dbReference type="InterPro" id="IPR010623">
    <property type="entry name" value="IcmF_C"/>
</dbReference>
<keyword evidence="2" id="KW-0812">Transmembrane</keyword>